<keyword evidence="6" id="KW-1185">Reference proteome</keyword>
<dbReference type="EMBL" id="FNRD01000015">
    <property type="protein sequence ID" value="SEB00933.1"/>
    <property type="molecule type" value="Genomic_DNA"/>
</dbReference>
<dbReference type="PANTHER" id="PTHR30050:SF4">
    <property type="entry name" value="ATP-BINDING PROTEIN RV3427C IN INSERTION SEQUENCE-RELATED"/>
    <property type="match status" value="1"/>
</dbReference>
<evidence type="ECO:0000313" key="5">
    <source>
        <dbReference type="EMBL" id="SEB00933.1"/>
    </source>
</evidence>
<organism evidence="5 6">
    <name type="scientific">Flavobacterium gillisiae</name>
    <dbReference type="NCBI Taxonomy" id="150146"/>
    <lineage>
        <taxon>Bacteria</taxon>
        <taxon>Pseudomonadati</taxon>
        <taxon>Bacteroidota</taxon>
        <taxon>Flavobacteriia</taxon>
        <taxon>Flavobacteriales</taxon>
        <taxon>Flavobacteriaceae</taxon>
        <taxon>Flavobacterium</taxon>
    </lineage>
</organism>
<evidence type="ECO:0000313" key="6">
    <source>
        <dbReference type="Proteomes" id="UP000198951"/>
    </source>
</evidence>
<dbReference type="InterPro" id="IPR003593">
    <property type="entry name" value="AAA+_ATPase"/>
</dbReference>
<dbReference type="Proteomes" id="UP000198951">
    <property type="component" value="Unassembled WGS sequence"/>
</dbReference>
<name>A0A1H4FUA5_9FLAO</name>
<dbReference type="Gene3D" id="3.40.50.300">
    <property type="entry name" value="P-loop containing nucleotide triphosphate hydrolases"/>
    <property type="match status" value="1"/>
</dbReference>
<feature type="domain" description="AAA+ ATPase" evidence="4">
    <location>
        <begin position="98"/>
        <end position="231"/>
    </location>
</feature>
<accession>A0A1H4FUA5</accession>
<dbReference type="GO" id="GO:0006260">
    <property type="term" value="P:DNA replication"/>
    <property type="evidence" value="ECO:0007669"/>
    <property type="project" value="TreeGrafter"/>
</dbReference>
<evidence type="ECO:0000256" key="2">
    <source>
        <dbReference type="ARBA" id="ARBA00022741"/>
    </source>
</evidence>
<dbReference type="RefSeq" id="WP_091093120.1">
    <property type="nucleotide sequence ID" value="NZ_FNRD01000015.1"/>
</dbReference>
<dbReference type="GO" id="GO:0005524">
    <property type="term" value="F:ATP binding"/>
    <property type="evidence" value="ECO:0007669"/>
    <property type="project" value="UniProtKB-KW"/>
</dbReference>
<dbReference type="InterPro" id="IPR028350">
    <property type="entry name" value="DNAC/IstB-like"/>
</dbReference>
<dbReference type="CDD" id="cd00009">
    <property type="entry name" value="AAA"/>
    <property type="match status" value="1"/>
</dbReference>
<dbReference type="STRING" id="150146.SAMN05443667_11519"/>
<comment type="similarity">
    <text evidence="1">Belongs to the IS21/IS1162 putative ATP-binding protein family.</text>
</comment>
<dbReference type="Pfam" id="PF01695">
    <property type="entry name" value="IstB_IS21"/>
    <property type="match status" value="1"/>
</dbReference>
<protein>
    <submittedName>
        <fullName evidence="5">DNA replication protein DnaC</fullName>
    </submittedName>
</protein>
<dbReference type="InterPro" id="IPR002611">
    <property type="entry name" value="IstB_ATP-bd"/>
</dbReference>
<sequence length="245" mass="28445">MNNQVAIEKMKQLKLYGMAEFHQRNLEAQQYQDYTLDQYIALLLEQEYDYRTNKKTYNLIKLAGFSILANVENIIYQSDRNLNRNQFERLVNLDFIAHKENILFTGATGTGKSYLAQALGMKACLKQFRVIHFNTSKLMEKLKLARIEGTYSKFIEKIEKCDLLILDDFGLTPFESNSRQALMEIVEAKYDKSSIIITSQIPVSEWHSIIGESTLADAVLDRIIYSSHRIELEGESLRKIRKLNQ</sequence>
<keyword evidence="3" id="KW-0067">ATP-binding</keyword>
<proteinExistence type="inferred from homology"/>
<dbReference type="AlphaFoldDB" id="A0A1H4FUA5"/>
<keyword evidence="2" id="KW-0547">Nucleotide-binding</keyword>
<dbReference type="PANTHER" id="PTHR30050">
    <property type="entry name" value="CHROMOSOMAL REPLICATION INITIATOR PROTEIN DNAA"/>
    <property type="match status" value="1"/>
</dbReference>
<evidence type="ECO:0000256" key="1">
    <source>
        <dbReference type="ARBA" id="ARBA00008059"/>
    </source>
</evidence>
<evidence type="ECO:0000259" key="4">
    <source>
        <dbReference type="SMART" id="SM00382"/>
    </source>
</evidence>
<dbReference type="InterPro" id="IPR027417">
    <property type="entry name" value="P-loop_NTPase"/>
</dbReference>
<dbReference type="InterPro" id="IPR047661">
    <property type="entry name" value="IstB"/>
</dbReference>
<reference evidence="6" key="1">
    <citation type="submission" date="2016-10" db="EMBL/GenBank/DDBJ databases">
        <authorList>
            <person name="Varghese N."/>
            <person name="Submissions S."/>
        </authorList>
    </citation>
    <scope>NUCLEOTIDE SEQUENCE [LARGE SCALE GENOMIC DNA]</scope>
    <source>
        <strain evidence="6">DSM 22376</strain>
    </source>
</reference>
<dbReference type="NCBIfam" id="NF038214">
    <property type="entry name" value="IS21_help_AAA"/>
    <property type="match status" value="1"/>
</dbReference>
<dbReference type="SMART" id="SM00382">
    <property type="entry name" value="AAA"/>
    <property type="match status" value="1"/>
</dbReference>
<evidence type="ECO:0000256" key="3">
    <source>
        <dbReference type="ARBA" id="ARBA00022840"/>
    </source>
</evidence>
<dbReference type="OrthoDB" id="8064373at2"/>
<gene>
    <name evidence="5" type="ORF">SAMN05443667_11519</name>
</gene>
<dbReference type="SUPFAM" id="SSF52540">
    <property type="entry name" value="P-loop containing nucleoside triphosphate hydrolases"/>
    <property type="match status" value="1"/>
</dbReference>
<dbReference type="PIRSF" id="PIRSF003073">
    <property type="entry name" value="DNAC_TnpB_IstB"/>
    <property type="match status" value="1"/>
</dbReference>